<dbReference type="GO" id="GO:0046872">
    <property type="term" value="F:metal ion binding"/>
    <property type="evidence" value="ECO:0007669"/>
    <property type="project" value="UniProtKB-KW"/>
</dbReference>
<reference evidence="5" key="1">
    <citation type="journal article" date="2015" name="Nature">
        <title>Complex archaea that bridge the gap between prokaryotes and eukaryotes.</title>
        <authorList>
            <person name="Spang A."/>
            <person name="Saw J.H."/>
            <person name="Jorgensen S.L."/>
            <person name="Zaremba-Niedzwiedzka K."/>
            <person name="Martijn J."/>
            <person name="Lind A.E."/>
            <person name="van Eijk R."/>
            <person name="Schleper C."/>
            <person name="Guy L."/>
            <person name="Ettema T.J."/>
        </authorList>
    </citation>
    <scope>NUCLEOTIDE SEQUENCE</scope>
</reference>
<organism evidence="5">
    <name type="scientific">marine sediment metagenome</name>
    <dbReference type="NCBI Taxonomy" id="412755"/>
    <lineage>
        <taxon>unclassified sequences</taxon>
        <taxon>metagenomes</taxon>
        <taxon>ecological metagenomes</taxon>
    </lineage>
</organism>
<feature type="non-terminal residue" evidence="5">
    <location>
        <position position="1"/>
    </location>
</feature>
<dbReference type="InterPro" id="IPR040442">
    <property type="entry name" value="Pyrv_kinase-like_dom_sf"/>
</dbReference>
<keyword evidence="2" id="KW-0479">Metal-binding</keyword>
<gene>
    <name evidence="5" type="ORF">LCGC14_1910800</name>
</gene>
<protein>
    <recommendedName>
        <fullName evidence="4">HpcH/HpaI aldolase/citrate lyase domain-containing protein</fullName>
    </recommendedName>
</protein>
<dbReference type="GO" id="GO:0005737">
    <property type="term" value="C:cytoplasm"/>
    <property type="evidence" value="ECO:0007669"/>
    <property type="project" value="TreeGrafter"/>
</dbReference>
<comment type="caution">
    <text evidence="5">The sequence shown here is derived from an EMBL/GenBank/DDBJ whole genome shotgun (WGS) entry which is preliminary data.</text>
</comment>
<sequence length="191" mass="20947">SGIVPVVRIKENAAPLVTEVLDFGAIGVQIPQICVPGDAKRAVFYSKYHPMGGRGINPYVRASGYSPELFRTYMTWANENHLVIMHVEGLEGVKNIDAILDTPGLDIVFLGPYDLSQSAGVPGEVEHPTVIQKMKEVIAKAHERNMVVGTFADNEAAAKKWIDLGVRYIVVGYDTRMLFQGANKVVSSLRH</sequence>
<feature type="domain" description="HpcH/HpaI aldolase/citrate lyase" evidence="4">
    <location>
        <begin position="5"/>
        <end position="178"/>
    </location>
</feature>
<dbReference type="PANTHER" id="PTHR30502:SF0">
    <property type="entry name" value="PHOSPHOENOLPYRUVATE CARBOXYLASE FAMILY PROTEIN"/>
    <property type="match status" value="1"/>
</dbReference>
<comment type="similarity">
    <text evidence="1">Belongs to the HpcH/HpaI aldolase family.</text>
</comment>
<dbReference type="GO" id="GO:0016832">
    <property type="term" value="F:aldehyde-lyase activity"/>
    <property type="evidence" value="ECO:0007669"/>
    <property type="project" value="TreeGrafter"/>
</dbReference>
<accession>A0A0F9GGZ3</accession>
<dbReference type="Pfam" id="PF03328">
    <property type="entry name" value="HpcH_HpaI"/>
    <property type="match status" value="1"/>
</dbReference>
<evidence type="ECO:0000259" key="4">
    <source>
        <dbReference type="Pfam" id="PF03328"/>
    </source>
</evidence>
<dbReference type="PANTHER" id="PTHR30502">
    <property type="entry name" value="2-KETO-3-DEOXY-L-RHAMNONATE ALDOLASE"/>
    <property type="match status" value="1"/>
</dbReference>
<dbReference type="InterPro" id="IPR050251">
    <property type="entry name" value="HpcH-HpaI_aldolase"/>
</dbReference>
<dbReference type="Gene3D" id="3.20.20.60">
    <property type="entry name" value="Phosphoenolpyruvate-binding domains"/>
    <property type="match status" value="1"/>
</dbReference>
<dbReference type="InterPro" id="IPR015813">
    <property type="entry name" value="Pyrv/PenolPyrv_kinase-like_dom"/>
</dbReference>
<name>A0A0F9GGZ3_9ZZZZ</name>
<dbReference type="EMBL" id="LAZR01020177">
    <property type="protein sequence ID" value="KKL89826.1"/>
    <property type="molecule type" value="Genomic_DNA"/>
</dbReference>
<evidence type="ECO:0000256" key="3">
    <source>
        <dbReference type="ARBA" id="ARBA00023239"/>
    </source>
</evidence>
<proteinExistence type="inferred from homology"/>
<evidence type="ECO:0000256" key="2">
    <source>
        <dbReference type="ARBA" id="ARBA00022723"/>
    </source>
</evidence>
<evidence type="ECO:0000256" key="1">
    <source>
        <dbReference type="ARBA" id="ARBA00005568"/>
    </source>
</evidence>
<dbReference type="InterPro" id="IPR005000">
    <property type="entry name" value="Aldolase/citrate-lyase_domain"/>
</dbReference>
<keyword evidence="3" id="KW-0456">Lyase</keyword>
<dbReference type="SUPFAM" id="SSF51621">
    <property type="entry name" value="Phosphoenolpyruvate/pyruvate domain"/>
    <property type="match status" value="1"/>
</dbReference>
<dbReference type="AlphaFoldDB" id="A0A0F9GGZ3"/>
<evidence type="ECO:0000313" key="5">
    <source>
        <dbReference type="EMBL" id="KKL89826.1"/>
    </source>
</evidence>